<dbReference type="Proteomes" id="UP000600565">
    <property type="component" value="Unassembled WGS sequence"/>
</dbReference>
<proteinExistence type="predicted"/>
<accession>A0ABR8XS13</accession>
<protein>
    <submittedName>
        <fullName evidence="1">Uncharacterized protein</fullName>
    </submittedName>
</protein>
<dbReference type="EMBL" id="JACSPW010000021">
    <property type="protein sequence ID" value="MBD8034717.1"/>
    <property type="molecule type" value="Genomic_DNA"/>
</dbReference>
<comment type="caution">
    <text evidence="1">The sequence shown here is derived from an EMBL/GenBank/DDBJ whole genome shotgun (WGS) entry which is preliminary data.</text>
</comment>
<gene>
    <name evidence="1" type="ORF">H9632_16745</name>
</gene>
<keyword evidence="2" id="KW-1185">Reference proteome</keyword>
<evidence type="ECO:0000313" key="2">
    <source>
        <dbReference type="Proteomes" id="UP000600565"/>
    </source>
</evidence>
<evidence type="ECO:0000313" key="1">
    <source>
        <dbReference type="EMBL" id="MBD8034717.1"/>
    </source>
</evidence>
<organism evidence="1 2">
    <name type="scientific">Solibacillus merdavium</name>
    <dbReference type="NCBI Taxonomy" id="2762218"/>
    <lineage>
        <taxon>Bacteria</taxon>
        <taxon>Bacillati</taxon>
        <taxon>Bacillota</taxon>
        <taxon>Bacilli</taxon>
        <taxon>Bacillales</taxon>
        <taxon>Caryophanaceae</taxon>
        <taxon>Solibacillus</taxon>
    </lineage>
</organism>
<sequence>MKWRTVDLKGIPQSFSQIEMKLGTAPLMTLNIGNVTFSEEATRYSEDVPAEELKKAALLLHEGLK</sequence>
<reference evidence="1 2" key="1">
    <citation type="submission" date="2020-08" db="EMBL/GenBank/DDBJ databases">
        <title>A Genomic Blueprint of the Chicken Gut Microbiome.</title>
        <authorList>
            <person name="Gilroy R."/>
            <person name="Ravi A."/>
            <person name="Getino M."/>
            <person name="Pursley I."/>
            <person name="Horton D.L."/>
            <person name="Alikhan N.-F."/>
            <person name="Baker D."/>
            <person name="Gharbi K."/>
            <person name="Hall N."/>
            <person name="Watson M."/>
            <person name="Adriaenssens E.M."/>
            <person name="Foster-Nyarko E."/>
            <person name="Jarju S."/>
            <person name="Secka A."/>
            <person name="Antonio M."/>
            <person name="Oren A."/>
            <person name="Chaudhuri R."/>
            <person name="La Ragione R.M."/>
            <person name="Hildebrand F."/>
            <person name="Pallen M.J."/>
        </authorList>
    </citation>
    <scope>NUCLEOTIDE SEQUENCE [LARGE SCALE GENOMIC DNA]</scope>
    <source>
        <strain evidence="1 2">Sa1YVA6</strain>
    </source>
</reference>
<name>A0ABR8XS13_9BACL</name>